<evidence type="ECO:0000313" key="3">
    <source>
        <dbReference type="Proteomes" id="UP000026961"/>
    </source>
</evidence>
<sequence length="125" mass="13439">MSPVVFSLLPHSLTLLLLISLADLTASDYLDDNRWADSSMVDSSIELRIPYWRPRGGRICTTGNLAASRSIAGDYGTGGPTAHNYRMGILTTEDLATFGSGAIADYWMGGSIDDDDNDNDSSDDS</sequence>
<dbReference type="EnsemblPlants" id="OGLUM11G12940.1">
    <property type="protein sequence ID" value="OGLUM11G12940.1"/>
    <property type="gene ID" value="OGLUM11G12940"/>
</dbReference>
<feature type="signal peptide" evidence="1">
    <location>
        <begin position="1"/>
        <end position="27"/>
    </location>
</feature>
<name>A0A0E0BJ11_9ORYZ</name>
<dbReference type="Proteomes" id="UP000026961">
    <property type="component" value="Chromosome 11"/>
</dbReference>
<feature type="chain" id="PRO_5002355146" description="Legume lectin domain-containing protein" evidence="1">
    <location>
        <begin position="28"/>
        <end position="125"/>
    </location>
</feature>
<protein>
    <recommendedName>
        <fullName evidence="4">Legume lectin domain-containing protein</fullName>
    </recommendedName>
</protein>
<proteinExistence type="predicted"/>
<dbReference type="Gramene" id="OGLUM11G12940.1">
    <property type="protein sequence ID" value="OGLUM11G12940.1"/>
    <property type="gene ID" value="OGLUM11G12940"/>
</dbReference>
<dbReference type="HOGENOM" id="CLU_2227377_0_0_1"/>
<accession>A0A0E0BJ11</accession>
<evidence type="ECO:0008006" key="4">
    <source>
        <dbReference type="Google" id="ProtNLM"/>
    </source>
</evidence>
<keyword evidence="3" id="KW-1185">Reference proteome</keyword>
<dbReference type="AlphaFoldDB" id="A0A0E0BJ11"/>
<organism evidence="2">
    <name type="scientific">Oryza glumipatula</name>
    <dbReference type="NCBI Taxonomy" id="40148"/>
    <lineage>
        <taxon>Eukaryota</taxon>
        <taxon>Viridiplantae</taxon>
        <taxon>Streptophyta</taxon>
        <taxon>Embryophyta</taxon>
        <taxon>Tracheophyta</taxon>
        <taxon>Spermatophyta</taxon>
        <taxon>Magnoliopsida</taxon>
        <taxon>Liliopsida</taxon>
        <taxon>Poales</taxon>
        <taxon>Poaceae</taxon>
        <taxon>BOP clade</taxon>
        <taxon>Oryzoideae</taxon>
        <taxon>Oryzeae</taxon>
        <taxon>Oryzinae</taxon>
        <taxon>Oryza</taxon>
    </lineage>
</organism>
<reference evidence="2" key="1">
    <citation type="submission" date="2015-04" db="UniProtKB">
        <authorList>
            <consortium name="EnsemblPlants"/>
        </authorList>
    </citation>
    <scope>IDENTIFICATION</scope>
</reference>
<evidence type="ECO:0000313" key="2">
    <source>
        <dbReference type="EnsemblPlants" id="OGLUM11G12940.1"/>
    </source>
</evidence>
<reference evidence="2" key="2">
    <citation type="submission" date="2018-05" db="EMBL/GenBank/DDBJ databases">
        <title>OgluRS3 (Oryza glumaepatula Reference Sequence Version 3).</title>
        <authorList>
            <person name="Zhang J."/>
            <person name="Kudrna D."/>
            <person name="Lee S."/>
            <person name="Talag J."/>
            <person name="Welchert J."/>
            <person name="Wing R.A."/>
        </authorList>
    </citation>
    <scope>NUCLEOTIDE SEQUENCE [LARGE SCALE GENOMIC DNA]</scope>
</reference>
<evidence type="ECO:0000256" key="1">
    <source>
        <dbReference type="SAM" id="SignalP"/>
    </source>
</evidence>
<keyword evidence="1" id="KW-0732">Signal</keyword>